<dbReference type="Pfam" id="PF24883">
    <property type="entry name" value="NPHP3_N"/>
    <property type="match status" value="1"/>
</dbReference>
<dbReference type="EMBL" id="JAADJZ010000009">
    <property type="protein sequence ID" value="KAF2872643.1"/>
    <property type="molecule type" value="Genomic_DNA"/>
</dbReference>
<reference evidence="4 5" key="1">
    <citation type="submission" date="2020-01" db="EMBL/GenBank/DDBJ databases">
        <authorList>
            <consortium name="DOE Joint Genome Institute"/>
            <person name="Haridas S."/>
            <person name="Albert R."/>
            <person name="Binder M."/>
            <person name="Bloem J."/>
            <person name="Labutti K."/>
            <person name="Salamov A."/>
            <person name="Andreopoulos B."/>
            <person name="Baker S.E."/>
            <person name="Barry K."/>
            <person name="Bills G."/>
            <person name="Bluhm B.H."/>
            <person name="Cannon C."/>
            <person name="Castanera R."/>
            <person name="Culley D.E."/>
            <person name="Daum C."/>
            <person name="Ezra D."/>
            <person name="Gonzalez J.B."/>
            <person name="Henrissat B."/>
            <person name="Kuo A."/>
            <person name="Liang C."/>
            <person name="Lipzen A."/>
            <person name="Lutzoni F."/>
            <person name="Magnuson J."/>
            <person name="Mondo S."/>
            <person name="Nolan M."/>
            <person name="Ohm R."/>
            <person name="Pangilinan J."/>
            <person name="Park H.-J.H."/>
            <person name="Ramirez L."/>
            <person name="Alfaro M."/>
            <person name="Sun H."/>
            <person name="Tritt A."/>
            <person name="Yoshinaga Y."/>
            <person name="Zwiers L.-H.L."/>
            <person name="Turgeon B.G."/>
            <person name="Goodwin S.B."/>
            <person name="Spatafora J.W."/>
            <person name="Crous P.W."/>
            <person name="Grigoriev I.V."/>
        </authorList>
    </citation>
    <scope>NUCLEOTIDE SEQUENCE [LARGE SCALE GENOMIC DNA]</scope>
    <source>
        <strain evidence="4 5">CBS 611.86</strain>
    </source>
</reference>
<accession>A0A7C8MDH7</accession>
<evidence type="ECO:0000313" key="4">
    <source>
        <dbReference type="EMBL" id="KAF2872643.1"/>
    </source>
</evidence>
<dbReference type="Gene3D" id="3.40.50.300">
    <property type="entry name" value="P-loop containing nucleotide triphosphate hydrolases"/>
    <property type="match status" value="1"/>
</dbReference>
<dbReference type="InterPro" id="IPR056884">
    <property type="entry name" value="NPHP3-like_N"/>
</dbReference>
<name>A0A7C8MDH7_9PLEO</name>
<keyword evidence="5" id="KW-1185">Reference proteome</keyword>
<feature type="domain" description="Nephrocystin 3-like N-terminal" evidence="3">
    <location>
        <begin position="286"/>
        <end position="454"/>
    </location>
</feature>
<feature type="region of interest" description="Disordered" evidence="2">
    <location>
        <begin position="702"/>
        <end position="740"/>
    </location>
</feature>
<evidence type="ECO:0000256" key="2">
    <source>
        <dbReference type="SAM" id="MobiDB-lite"/>
    </source>
</evidence>
<protein>
    <recommendedName>
        <fullName evidence="3">Nephrocystin 3-like N-terminal domain-containing protein</fullName>
    </recommendedName>
</protein>
<dbReference type="PANTHER" id="PTHR10039:SF15">
    <property type="entry name" value="NACHT DOMAIN-CONTAINING PROTEIN"/>
    <property type="match status" value="1"/>
</dbReference>
<evidence type="ECO:0000259" key="3">
    <source>
        <dbReference type="Pfam" id="PF24883"/>
    </source>
</evidence>
<dbReference type="OrthoDB" id="4772757at2759"/>
<dbReference type="InterPro" id="IPR027417">
    <property type="entry name" value="P-loop_NTPase"/>
</dbReference>
<feature type="compositionally biased region" description="Polar residues" evidence="2">
    <location>
        <begin position="706"/>
        <end position="727"/>
    </location>
</feature>
<evidence type="ECO:0000313" key="5">
    <source>
        <dbReference type="Proteomes" id="UP000481861"/>
    </source>
</evidence>
<organism evidence="4 5">
    <name type="scientific">Massariosphaeria phaeospora</name>
    <dbReference type="NCBI Taxonomy" id="100035"/>
    <lineage>
        <taxon>Eukaryota</taxon>
        <taxon>Fungi</taxon>
        <taxon>Dikarya</taxon>
        <taxon>Ascomycota</taxon>
        <taxon>Pezizomycotina</taxon>
        <taxon>Dothideomycetes</taxon>
        <taxon>Pleosporomycetidae</taxon>
        <taxon>Pleosporales</taxon>
        <taxon>Pleosporales incertae sedis</taxon>
        <taxon>Massariosphaeria</taxon>
    </lineage>
</organism>
<gene>
    <name evidence="4" type="ORF">BDV95DRAFT_628234</name>
</gene>
<sequence>MEDPSPDHSLFEDAIEAIYTTISEKDLREFRPHVDTKSLVKDLRSICAEDPKEQMRLIASSRKLTLFCRSFTSFFDIVSTFTQLRSDWLGWFWGLVRLLFKAGSKWVLFLEKIADMFEAVANTLPQYRQIYETRKLQYQGGNHDERLTALMSYVYADIVQFSLDLYRMFSRGSQGAKARHSRLSSATILWRPLDSRFALLEERLLQHRRWFEFEARQEIQDYALIAQHRSEYIEFLHTQPEENGQLENERMARRLRRVDKVKAWLANSCAYQDFYEHRASQRHANSCSWFLKTEKYFKWKNKPFEQAIANDTKELERSWHDRVLFVQALPGFGKTVMSGAIILDLSAEGEDLNINDEPPTTAFFHFNAAHLYCKHPNDAFRALAAQLIDAHRHDRSTLDALALIMHDVLAILTLLLRQHPTFLVIDGLDECSDMDLFLTVLPELCRKSDSRAILLSRPGIEIPLQYQKWASDAPHIVSLDESQNAADIAAYVSDNLNRMADQGFFGMNVDRSLITQAAGRSNGVFLWAALLLNLLQSPTLSPSERRDILEQVHELEGLEAMYRNILNLLDRGQTMEKRVAADVFRWLSSSITRLCIPALRTALAINTGKATPSSHYLLDLAESIPQLTCSLVEVTGCSVLFTHRSVREYLQSPSCQGSDFSLVDECNVHAHLAARCLSYLANDVPKRPLGRLMPPVRPAPLVAGSSAMSARTSRSGDSGYKSLSSISEAGRGNNPPAPIQYPQTTTPTTLAFDANMPFLRYASLCWPVHLTRALSRRHQAAPQPQPHDEPFAHTPWLPALSQFLTERLAVTAWVEASWRYNLPPTLSRLVPLLTAIKAEMPPASVEARELRWVVHGSRELSDALAELKNEYATTLRENPSLIWQWSGRRRRVGGIRFALSHSRLPRHATPFPVFVVDRGWLVSFLAVGHCITGFMAAEPNVWTVEYA</sequence>
<dbReference type="SUPFAM" id="SSF52540">
    <property type="entry name" value="P-loop containing nucleoside triphosphate hydrolases"/>
    <property type="match status" value="1"/>
</dbReference>
<dbReference type="PANTHER" id="PTHR10039">
    <property type="entry name" value="AMELOGENIN"/>
    <property type="match status" value="1"/>
</dbReference>
<comment type="caution">
    <text evidence="4">The sequence shown here is derived from an EMBL/GenBank/DDBJ whole genome shotgun (WGS) entry which is preliminary data.</text>
</comment>
<keyword evidence="1" id="KW-0677">Repeat</keyword>
<evidence type="ECO:0000256" key="1">
    <source>
        <dbReference type="ARBA" id="ARBA00022737"/>
    </source>
</evidence>
<dbReference type="Proteomes" id="UP000481861">
    <property type="component" value="Unassembled WGS sequence"/>
</dbReference>
<dbReference type="AlphaFoldDB" id="A0A7C8MDH7"/>
<proteinExistence type="predicted"/>